<feature type="signal peptide" evidence="5">
    <location>
        <begin position="1"/>
        <end position="19"/>
    </location>
</feature>
<protein>
    <submittedName>
        <fullName evidence="7">Outer membrane protein assembly factor BamE</fullName>
    </submittedName>
</protein>
<organism evidence="7 8">
    <name type="scientific">Glacieibacterium frigidum</name>
    <dbReference type="NCBI Taxonomy" id="2593303"/>
    <lineage>
        <taxon>Bacteria</taxon>
        <taxon>Pseudomonadati</taxon>
        <taxon>Pseudomonadota</taxon>
        <taxon>Alphaproteobacteria</taxon>
        <taxon>Sphingomonadales</taxon>
        <taxon>Sphingosinicellaceae</taxon>
        <taxon>Glacieibacterium</taxon>
    </lineage>
</organism>
<feature type="domain" description="Outer membrane protein assembly factor BamE" evidence="6">
    <location>
        <begin position="26"/>
        <end position="101"/>
    </location>
</feature>
<proteinExistence type="predicted"/>
<keyword evidence="3" id="KW-0998">Cell outer membrane</keyword>
<feature type="compositionally biased region" description="Polar residues" evidence="4">
    <location>
        <begin position="150"/>
        <end position="159"/>
    </location>
</feature>
<accession>A0A552U989</accession>
<dbReference type="GO" id="GO:0051205">
    <property type="term" value="P:protein insertion into membrane"/>
    <property type="evidence" value="ECO:0007669"/>
    <property type="project" value="TreeGrafter"/>
</dbReference>
<feature type="region of interest" description="Disordered" evidence="4">
    <location>
        <begin position="138"/>
        <end position="159"/>
    </location>
</feature>
<dbReference type="InterPro" id="IPR037873">
    <property type="entry name" value="BamE-like"/>
</dbReference>
<evidence type="ECO:0000256" key="3">
    <source>
        <dbReference type="ARBA" id="ARBA00023237"/>
    </source>
</evidence>
<dbReference type="RefSeq" id="WP_144334919.1">
    <property type="nucleotide sequence ID" value="NZ_VJWA01000002.1"/>
</dbReference>
<gene>
    <name evidence="7" type="ORF">FMM06_13785</name>
</gene>
<evidence type="ECO:0000259" key="6">
    <source>
        <dbReference type="Pfam" id="PF04355"/>
    </source>
</evidence>
<dbReference type="GO" id="GO:0030674">
    <property type="term" value="F:protein-macromolecule adaptor activity"/>
    <property type="evidence" value="ECO:0007669"/>
    <property type="project" value="TreeGrafter"/>
</dbReference>
<evidence type="ECO:0000256" key="5">
    <source>
        <dbReference type="SAM" id="SignalP"/>
    </source>
</evidence>
<evidence type="ECO:0000313" key="8">
    <source>
        <dbReference type="Proteomes" id="UP000317894"/>
    </source>
</evidence>
<keyword evidence="2" id="KW-0472">Membrane</keyword>
<evidence type="ECO:0000256" key="1">
    <source>
        <dbReference type="ARBA" id="ARBA00022729"/>
    </source>
</evidence>
<name>A0A552U989_9SPHN</name>
<feature type="chain" id="PRO_5021888140" evidence="5">
    <location>
        <begin position="20"/>
        <end position="159"/>
    </location>
</feature>
<dbReference type="Pfam" id="PF04355">
    <property type="entry name" value="BamE"/>
    <property type="match status" value="1"/>
</dbReference>
<dbReference type="InterPro" id="IPR026592">
    <property type="entry name" value="BamE"/>
</dbReference>
<sequence>MRAATIIVVAALVALPACSRIQQNQGYIVDESLVAAIQPGVDNKDSVAKTLGRPTFASEFDGNSWYYVSRNTTQLAFAAPKAKTQSIIRVQFDAKNNVSAIDRRGLEQVASIDPESDKTPTLGRDKSLLEDLFGNIGAVGAGGSSAGGDPSNTGRDGPR</sequence>
<evidence type="ECO:0000256" key="2">
    <source>
        <dbReference type="ARBA" id="ARBA00023136"/>
    </source>
</evidence>
<keyword evidence="1 5" id="KW-0732">Signal</keyword>
<dbReference type="GO" id="GO:0043165">
    <property type="term" value="P:Gram-negative-bacterium-type cell outer membrane assembly"/>
    <property type="evidence" value="ECO:0007669"/>
    <property type="project" value="TreeGrafter"/>
</dbReference>
<keyword evidence="8" id="KW-1185">Reference proteome</keyword>
<dbReference type="OrthoDB" id="7160681at2"/>
<dbReference type="AlphaFoldDB" id="A0A552U989"/>
<reference evidence="7 8" key="1">
    <citation type="submission" date="2019-07" db="EMBL/GenBank/DDBJ databases">
        <title>Novel species isolated from glacier.</title>
        <authorList>
            <person name="Liu Q."/>
            <person name="Xin Y.-H."/>
        </authorList>
    </citation>
    <scope>NUCLEOTIDE SEQUENCE [LARGE SCALE GENOMIC DNA]</scope>
    <source>
        <strain evidence="7 8">LB1R16</strain>
    </source>
</reference>
<evidence type="ECO:0000313" key="7">
    <source>
        <dbReference type="EMBL" id="TRW14749.1"/>
    </source>
</evidence>
<evidence type="ECO:0000256" key="4">
    <source>
        <dbReference type="SAM" id="MobiDB-lite"/>
    </source>
</evidence>
<dbReference type="PANTHER" id="PTHR37482:SF1">
    <property type="entry name" value="OUTER MEMBRANE PROTEIN ASSEMBLY FACTOR BAME"/>
    <property type="match status" value="1"/>
</dbReference>
<dbReference type="GO" id="GO:1990063">
    <property type="term" value="C:Bam protein complex"/>
    <property type="evidence" value="ECO:0007669"/>
    <property type="project" value="TreeGrafter"/>
</dbReference>
<dbReference type="InterPro" id="IPR007450">
    <property type="entry name" value="BamE_dom"/>
</dbReference>
<dbReference type="Gene3D" id="3.30.1450.10">
    <property type="match status" value="1"/>
</dbReference>
<dbReference type="EMBL" id="VJWA01000002">
    <property type="protein sequence ID" value="TRW14749.1"/>
    <property type="molecule type" value="Genomic_DNA"/>
</dbReference>
<dbReference type="Proteomes" id="UP000317894">
    <property type="component" value="Unassembled WGS sequence"/>
</dbReference>
<dbReference type="PANTHER" id="PTHR37482">
    <property type="entry name" value="OUTER MEMBRANE PROTEIN ASSEMBLY FACTOR BAME"/>
    <property type="match status" value="1"/>
</dbReference>
<comment type="caution">
    <text evidence="7">The sequence shown here is derived from an EMBL/GenBank/DDBJ whole genome shotgun (WGS) entry which is preliminary data.</text>
</comment>